<proteinExistence type="predicted"/>
<feature type="compositionally biased region" description="Basic and acidic residues" evidence="1">
    <location>
        <begin position="237"/>
        <end position="247"/>
    </location>
</feature>
<dbReference type="EMBL" id="CDMC01000006">
    <property type="protein sequence ID" value="CEN61694.1"/>
    <property type="molecule type" value="Genomic_DNA"/>
</dbReference>
<dbReference type="Proteomes" id="UP000054771">
    <property type="component" value="Unassembled WGS sequence"/>
</dbReference>
<name>A0A0U5CQD7_ASPCI</name>
<evidence type="ECO:0000313" key="3">
    <source>
        <dbReference type="Proteomes" id="UP000054771"/>
    </source>
</evidence>
<feature type="compositionally biased region" description="Basic and acidic residues" evidence="1">
    <location>
        <begin position="415"/>
        <end position="437"/>
    </location>
</feature>
<keyword evidence="3" id="KW-1185">Reference proteome</keyword>
<gene>
    <name evidence="2" type="ORF">ASPCAL08345</name>
</gene>
<reference evidence="3" key="1">
    <citation type="journal article" date="2016" name="Genome Announc.">
        <title>Draft genome sequences of fungus Aspergillus calidoustus.</title>
        <authorList>
            <person name="Horn F."/>
            <person name="Linde J."/>
            <person name="Mattern D.J."/>
            <person name="Walther G."/>
            <person name="Guthke R."/>
            <person name="Scherlach K."/>
            <person name="Martin K."/>
            <person name="Brakhage A.A."/>
            <person name="Petzke L."/>
            <person name="Valiante V."/>
        </authorList>
    </citation>
    <scope>NUCLEOTIDE SEQUENCE [LARGE SCALE GENOMIC DNA]</scope>
    <source>
        <strain evidence="3">SF006504</strain>
    </source>
</reference>
<feature type="compositionally biased region" description="Low complexity" evidence="1">
    <location>
        <begin position="28"/>
        <end position="49"/>
    </location>
</feature>
<accession>A0A0U5CQD7</accession>
<feature type="compositionally biased region" description="Basic and acidic residues" evidence="1">
    <location>
        <begin position="341"/>
        <end position="351"/>
    </location>
</feature>
<feature type="region of interest" description="Disordered" evidence="1">
    <location>
        <begin position="225"/>
        <end position="437"/>
    </location>
</feature>
<protein>
    <submittedName>
        <fullName evidence="2">Uncharacterized protein</fullName>
    </submittedName>
</protein>
<feature type="compositionally biased region" description="Basic residues" evidence="1">
    <location>
        <begin position="393"/>
        <end position="414"/>
    </location>
</feature>
<organism evidence="2 3">
    <name type="scientific">Aspergillus calidoustus</name>
    <dbReference type="NCBI Taxonomy" id="454130"/>
    <lineage>
        <taxon>Eukaryota</taxon>
        <taxon>Fungi</taxon>
        <taxon>Dikarya</taxon>
        <taxon>Ascomycota</taxon>
        <taxon>Pezizomycotina</taxon>
        <taxon>Eurotiomycetes</taxon>
        <taxon>Eurotiomycetidae</taxon>
        <taxon>Eurotiales</taxon>
        <taxon>Aspergillaceae</taxon>
        <taxon>Aspergillus</taxon>
        <taxon>Aspergillus subgen. Nidulantes</taxon>
    </lineage>
</organism>
<feature type="region of interest" description="Disordered" evidence="1">
    <location>
        <begin position="1"/>
        <end position="56"/>
    </location>
</feature>
<dbReference type="OrthoDB" id="10265068at2759"/>
<feature type="compositionally biased region" description="Basic and acidic residues" evidence="1">
    <location>
        <begin position="308"/>
        <end position="329"/>
    </location>
</feature>
<dbReference type="AlphaFoldDB" id="A0A0U5CQD7"/>
<evidence type="ECO:0000256" key="1">
    <source>
        <dbReference type="SAM" id="MobiDB-lite"/>
    </source>
</evidence>
<evidence type="ECO:0000313" key="2">
    <source>
        <dbReference type="EMBL" id="CEN61694.1"/>
    </source>
</evidence>
<feature type="compositionally biased region" description="Acidic residues" evidence="1">
    <location>
        <begin position="164"/>
        <end position="186"/>
    </location>
</feature>
<feature type="region of interest" description="Disordered" evidence="1">
    <location>
        <begin position="164"/>
        <end position="195"/>
    </location>
</feature>
<sequence>MAPTPKPRQKWFLSKSPSEKLAEPTPPSNNNNGKGKSATKTKSPTSKPAPSTPAPPLLRDLYTSLETSYNPLLTIICNHAFIKEARYPVRQSARIRFVRDVYYEAGLLGYSDEAVKRVLVDVKRFFLERVGRADVFDEEGGGFGEEVDDLAGYHVVVVGDRVEDGDVETDTGDGVQDGDEEGWETESESKASGVDDAVDEFERAVGSVKSASQLLRDIAALLGGSPSHRFSESPSDNDQRQAESAKSEKKRKRKHKQSHGEESVEALPRESDKPLGELEEECVDPIESQVKSGKLSKSEKKRRRKRSRGEESVEASRETDEPLGDHEEACINPVESQTKPVQHENKRKPFDEESVEVAVGTDLPLDDPKAKPTDLVETNAETNKPQIDDKSHASLRRVRKHKKNRKDKMKARKSSSKDASTKLNTPKKDRDDTLLDF</sequence>
<feature type="compositionally biased region" description="Basic and acidic residues" evidence="1">
    <location>
        <begin position="258"/>
        <end position="276"/>
    </location>
</feature>
<dbReference type="OMA" id="HEEACIN"/>
<feature type="compositionally biased region" description="Basic residues" evidence="1">
    <location>
        <begin position="248"/>
        <end position="257"/>
    </location>
</feature>